<keyword evidence="2" id="KW-1185">Reference proteome</keyword>
<sequence>MGGSSGSNGIRKSTLARCVVEEVNAQQGAQVAALLPMELYELMRRLPMLDVAPPGHLTPPLLWPQCVEPVAAQLATSAAD</sequence>
<protein>
    <submittedName>
        <fullName evidence="1">Uncharacterized protein</fullName>
    </submittedName>
</protein>
<organism evidence="1 2">
    <name type="scientific">Haematococcus lacustris</name>
    <name type="common">Green alga</name>
    <name type="synonym">Haematococcus pluvialis</name>
    <dbReference type="NCBI Taxonomy" id="44745"/>
    <lineage>
        <taxon>Eukaryota</taxon>
        <taxon>Viridiplantae</taxon>
        <taxon>Chlorophyta</taxon>
        <taxon>core chlorophytes</taxon>
        <taxon>Chlorophyceae</taxon>
        <taxon>CS clade</taxon>
        <taxon>Chlamydomonadales</taxon>
        <taxon>Haematococcaceae</taxon>
        <taxon>Haematococcus</taxon>
    </lineage>
</organism>
<name>A0A699YIE1_HAELA</name>
<evidence type="ECO:0000313" key="1">
    <source>
        <dbReference type="EMBL" id="GFH09960.1"/>
    </source>
</evidence>
<accession>A0A699YIE1</accession>
<dbReference type="EMBL" id="BLLF01000277">
    <property type="protein sequence ID" value="GFH09960.1"/>
    <property type="molecule type" value="Genomic_DNA"/>
</dbReference>
<gene>
    <name evidence="1" type="ORF">HaLaN_05194</name>
</gene>
<comment type="caution">
    <text evidence="1">The sequence shown here is derived from an EMBL/GenBank/DDBJ whole genome shotgun (WGS) entry which is preliminary data.</text>
</comment>
<proteinExistence type="predicted"/>
<reference evidence="1 2" key="1">
    <citation type="submission" date="2020-02" db="EMBL/GenBank/DDBJ databases">
        <title>Draft genome sequence of Haematococcus lacustris strain NIES-144.</title>
        <authorList>
            <person name="Morimoto D."/>
            <person name="Nakagawa S."/>
            <person name="Yoshida T."/>
            <person name="Sawayama S."/>
        </authorList>
    </citation>
    <scope>NUCLEOTIDE SEQUENCE [LARGE SCALE GENOMIC DNA]</scope>
    <source>
        <strain evidence="1 2">NIES-144</strain>
    </source>
</reference>
<evidence type="ECO:0000313" key="2">
    <source>
        <dbReference type="Proteomes" id="UP000485058"/>
    </source>
</evidence>
<dbReference type="Proteomes" id="UP000485058">
    <property type="component" value="Unassembled WGS sequence"/>
</dbReference>
<dbReference type="AlphaFoldDB" id="A0A699YIE1"/>